<comment type="caution">
    <text evidence="8">The sequence shown here is derived from an EMBL/GenBank/DDBJ whole genome shotgun (WGS) entry which is preliminary data.</text>
</comment>
<accession>A0A9D1PSP5</accession>
<dbReference type="GO" id="GO:0045892">
    <property type="term" value="P:negative regulation of DNA-templated transcription"/>
    <property type="evidence" value="ECO:0007669"/>
    <property type="project" value="InterPro"/>
</dbReference>
<keyword evidence="3 6" id="KW-0805">Transcription regulation</keyword>
<dbReference type="NCBIfam" id="NF003994">
    <property type="entry name" value="PRK05472.2-3"/>
    <property type="match status" value="1"/>
</dbReference>
<comment type="similarity">
    <text evidence="6">Belongs to the transcriptional regulatory Rex family.</text>
</comment>
<dbReference type="AlphaFoldDB" id="A0A9D1PSP5"/>
<evidence type="ECO:0000313" key="9">
    <source>
        <dbReference type="Proteomes" id="UP000823936"/>
    </source>
</evidence>
<feature type="domain" description="CoA-binding" evidence="7">
    <location>
        <begin position="74"/>
        <end position="175"/>
    </location>
</feature>
<dbReference type="NCBIfam" id="NF003996">
    <property type="entry name" value="PRK05472.2-5"/>
    <property type="match status" value="1"/>
</dbReference>
<reference evidence="8" key="1">
    <citation type="journal article" date="2021" name="PeerJ">
        <title>Extensive microbial diversity within the chicken gut microbiome revealed by metagenomics and culture.</title>
        <authorList>
            <person name="Gilroy R."/>
            <person name="Ravi A."/>
            <person name="Getino M."/>
            <person name="Pursley I."/>
            <person name="Horton D.L."/>
            <person name="Alikhan N.F."/>
            <person name="Baker D."/>
            <person name="Gharbi K."/>
            <person name="Hall N."/>
            <person name="Watson M."/>
            <person name="Adriaenssens E.M."/>
            <person name="Foster-Nyarko E."/>
            <person name="Jarju S."/>
            <person name="Secka A."/>
            <person name="Antonio M."/>
            <person name="Oren A."/>
            <person name="Chaudhuri R.R."/>
            <person name="La Ragione R."/>
            <person name="Hildebrand F."/>
            <person name="Pallen M.J."/>
        </authorList>
    </citation>
    <scope>NUCLEOTIDE SEQUENCE</scope>
    <source>
        <strain evidence="8">Gambia11-129</strain>
    </source>
</reference>
<evidence type="ECO:0000256" key="5">
    <source>
        <dbReference type="ARBA" id="ARBA00023163"/>
    </source>
</evidence>
<keyword evidence="4 6" id="KW-0238">DNA-binding</keyword>
<dbReference type="GO" id="GO:0005737">
    <property type="term" value="C:cytoplasm"/>
    <property type="evidence" value="ECO:0007669"/>
    <property type="project" value="UniProtKB-SubCell"/>
</dbReference>
<protein>
    <recommendedName>
        <fullName evidence="6">Redox-sensing transcriptional repressor Rex</fullName>
    </recommendedName>
</protein>
<gene>
    <name evidence="6" type="primary">rex</name>
    <name evidence="8" type="ORF">IAB12_01895</name>
</gene>
<dbReference type="GO" id="GO:0003700">
    <property type="term" value="F:DNA-binding transcription factor activity"/>
    <property type="evidence" value="ECO:0007669"/>
    <property type="project" value="UniProtKB-UniRule"/>
</dbReference>
<dbReference type="GO" id="GO:0051775">
    <property type="term" value="P:response to redox state"/>
    <property type="evidence" value="ECO:0007669"/>
    <property type="project" value="InterPro"/>
</dbReference>
<sequence>MNSDMLGRITRYYRALNRLRSIGLEKVFAHNLADAAGVSAAIVRKDFSLLSIHGQKRGGYEIEELIKKLAQILGKGESENVIIIGCGRIGKALMHYSGFEPDGIRVVAGFDSDPLVYADASNPIPVYPMSRLEEVVEAMNVKVAIITVPENAAADCYSRLVETNIEGILNFTPVTLKSRNVNGSMRPVVHNINIALELEQIFYEIQFLGKED</sequence>
<dbReference type="HAMAP" id="MF_01131">
    <property type="entry name" value="Rex"/>
    <property type="match status" value="1"/>
</dbReference>
<dbReference type="PANTHER" id="PTHR35786">
    <property type="entry name" value="REDOX-SENSING TRANSCRIPTIONAL REPRESSOR REX"/>
    <property type="match status" value="1"/>
</dbReference>
<dbReference type="Pfam" id="PF06971">
    <property type="entry name" value="Put_DNA-bind_N"/>
    <property type="match status" value="1"/>
</dbReference>
<feature type="binding site" evidence="6">
    <location>
        <begin position="85"/>
        <end position="90"/>
    </location>
    <ligand>
        <name>NAD(+)</name>
        <dbReference type="ChEBI" id="CHEBI:57540"/>
    </ligand>
</feature>
<dbReference type="Gene3D" id="1.10.10.10">
    <property type="entry name" value="Winged helix-like DNA-binding domain superfamily/Winged helix DNA-binding domain"/>
    <property type="match status" value="1"/>
</dbReference>
<evidence type="ECO:0000256" key="6">
    <source>
        <dbReference type="HAMAP-Rule" id="MF_01131"/>
    </source>
</evidence>
<reference evidence="8" key="2">
    <citation type="submission" date="2021-04" db="EMBL/GenBank/DDBJ databases">
        <authorList>
            <person name="Gilroy R."/>
        </authorList>
    </citation>
    <scope>NUCLEOTIDE SEQUENCE</scope>
    <source>
        <strain evidence="8">Gambia11-129</strain>
    </source>
</reference>
<dbReference type="NCBIfam" id="NF003995">
    <property type="entry name" value="PRK05472.2-4"/>
    <property type="match status" value="1"/>
</dbReference>
<dbReference type="Proteomes" id="UP000823936">
    <property type="component" value="Unassembled WGS sequence"/>
</dbReference>
<dbReference type="PANTHER" id="PTHR35786:SF1">
    <property type="entry name" value="REDOX-SENSING TRANSCRIPTIONAL REPRESSOR REX 1"/>
    <property type="match status" value="1"/>
</dbReference>
<dbReference type="EMBL" id="DXHU01000006">
    <property type="protein sequence ID" value="HIV98515.1"/>
    <property type="molecule type" value="Genomic_DNA"/>
</dbReference>
<dbReference type="InterPro" id="IPR003781">
    <property type="entry name" value="CoA-bd"/>
</dbReference>
<comment type="function">
    <text evidence="6">Modulates transcription in response to changes in cellular NADH/NAD(+) redox state.</text>
</comment>
<evidence type="ECO:0000256" key="2">
    <source>
        <dbReference type="ARBA" id="ARBA00022491"/>
    </source>
</evidence>
<dbReference type="InterPro" id="IPR022876">
    <property type="entry name" value="Tscrpt_rep_Rex"/>
</dbReference>
<name>A0A9D1PSP5_9SPIO</name>
<evidence type="ECO:0000256" key="1">
    <source>
        <dbReference type="ARBA" id="ARBA00022490"/>
    </source>
</evidence>
<evidence type="ECO:0000313" key="8">
    <source>
        <dbReference type="EMBL" id="HIV98515.1"/>
    </source>
</evidence>
<comment type="subcellular location">
    <subcellularLocation>
        <location evidence="6">Cytoplasm</location>
    </subcellularLocation>
</comment>
<dbReference type="SUPFAM" id="SSF46785">
    <property type="entry name" value="Winged helix' DNA-binding domain"/>
    <property type="match status" value="1"/>
</dbReference>
<organism evidence="8 9">
    <name type="scientific">Candidatus Ornithospirochaeta avicola</name>
    <dbReference type="NCBI Taxonomy" id="2840896"/>
    <lineage>
        <taxon>Bacteria</taxon>
        <taxon>Pseudomonadati</taxon>
        <taxon>Spirochaetota</taxon>
        <taxon>Spirochaetia</taxon>
        <taxon>Spirochaetales</taxon>
        <taxon>Spirochaetaceae</taxon>
        <taxon>Spirochaetaceae incertae sedis</taxon>
        <taxon>Candidatus Ornithospirochaeta</taxon>
    </lineage>
</organism>
<proteinExistence type="inferred from homology"/>
<feature type="DNA-binding region" description="H-T-H motif" evidence="6">
    <location>
        <begin position="11"/>
        <end position="50"/>
    </location>
</feature>
<keyword evidence="6" id="KW-0520">NAD</keyword>
<dbReference type="Gene3D" id="3.40.50.720">
    <property type="entry name" value="NAD(P)-binding Rossmann-like Domain"/>
    <property type="match status" value="1"/>
</dbReference>
<dbReference type="InterPro" id="IPR036390">
    <property type="entry name" value="WH_DNA-bd_sf"/>
</dbReference>
<comment type="subunit">
    <text evidence="6">Homodimer.</text>
</comment>
<dbReference type="InterPro" id="IPR036388">
    <property type="entry name" value="WH-like_DNA-bd_sf"/>
</dbReference>
<evidence type="ECO:0000259" key="7">
    <source>
        <dbReference type="SMART" id="SM00881"/>
    </source>
</evidence>
<dbReference type="SUPFAM" id="SSF51735">
    <property type="entry name" value="NAD(P)-binding Rossmann-fold domains"/>
    <property type="match status" value="1"/>
</dbReference>
<keyword evidence="1 6" id="KW-0963">Cytoplasm</keyword>
<evidence type="ECO:0000256" key="4">
    <source>
        <dbReference type="ARBA" id="ARBA00023125"/>
    </source>
</evidence>
<dbReference type="InterPro" id="IPR036291">
    <property type="entry name" value="NAD(P)-bd_dom_sf"/>
</dbReference>
<dbReference type="GO" id="GO:0003677">
    <property type="term" value="F:DNA binding"/>
    <property type="evidence" value="ECO:0007669"/>
    <property type="project" value="UniProtKB-UniRule"/>
</dbReference>
<dbReference type="Pfam" id="PF02629">
    <property type="entry name" value="CoA_binding"/>
    <property type="match status" value="1"/>
</dbReference>
<dbReference type="SMART" id="SM00881">
    <property type="entry name" value="CoA_binding"/>
    <property type="match status" value="1"/>
</dbReference>
<dbReference type="InterPro" id="IPR009718">
    <property type="entry name" value="Rex_DNA-bd_C_dom"/>
</dbReference>
<keyword evidence="5 6" id="KW-0804">Transcription</keyword>
<keyword evidence="2 6" id="KW-0678">Repressor</keyword>
<evidence type="ECO:0000256" key="3">
    <source>
        <dbReference type="ARBA" id="ARBA00023015"/>
    </source>
</evidence>